<gene>
    <name evidence="4" type="ORF">H8E80_06160</name>
</gene>
<dbReference type="GO" id="GO:0004222">
    <property type="term" value="F:metalloendopeptidase activity"/>
    <property type="evidence" value="ECO:0007669"/>
    <property type="project" value="TreeGrafter"/>
</dbReference>
<proteinExistence type="predicted"/>
<evidence type="ECO:0000313" key="5">
    <source>
        <dbReference type="Proteomes" id="UP000603545"/>
    </source>
</evidence>
<dbReference type="EMBL" id="JACNLL010000056">
    <property type="protein sequence ID" value="MBC8199612.1"/>
    <property type="molecule type" value="Genomic_DNA"/>
</dbReference>
<evidence type="ECO:0000256" key="2">
    <source>
        <dbReference type="SAM" id="Coils"/>
    </source>
</evidence>
<organism evidence="4 5">
    <name type="scientific">Candidatus Desulfaltia bathyphila</name>
    <dbReference type="NCBI Taxonomy" id="2841697"/>
    <lineage>
        <taxon>Bacteria</taxon>
        <taxon>Pseudomonadati</taxon>
        <taxon>Thermodesulfobacteriota</taxon>
        <taxon>Desulfobacteria</taxon>
        <taxon>Desulfobacterales</taxon>
        <taxon>Desulfobacterales incertae sedis</taxon>
        <taxon>Candidatus Desulfaltia</taxon>
    </lineage>
</organism>
<dbReference type="SUPFAM" id="SSF51261">
    <property type="entry name" value="Duplicated hybrid motif"/>
    <property type="match status" value="1"/>
</dbReference>
<dbReference type="InterPro" id="IPR011055">
    <property type="entry name" value="Dup_hybrid_motif"/>
</dbReference>
<name>A0A8J6N6U7_9BACT</name>
<accession>A0A8J6N6U7</accession>
<dbReference type="InterPro" id="IPR016047">
    <property type="entry name" value="M23ase_b-sheet_dom"/>
</dbReference>
<keyword evidence="1" id="KW-0732">Signal</keyword>
<dbReference type="Gene3D" id="6.10.250.3150">
    <property type="match status" value="1"/>
</dbReference>
<evidence type="ECO:0000259" key="3">
    <source>
        <dbReference type="PROSITE" id="PS51781"/>
    </source>
</evidence>
<dbReference type="SMART" id="SM00287">
    <property type="entry name" value="SH3b"/>
    <property type="match status" value="1"/>
</dbReference>
<feature type="coiled-coil region" evidence="2">
    <location>
        <begin position="98"/>
        <end position="125"/>
    </location>
</feature>
<feature type="domain" description="SH3b" evidence="3">
    <location>
        <begin position="34"/>
        <end position="98"/>
    </location>
</feature>
<dbReference type="PANTHER" id="PTHR21666:SF289">
    <property type="entry name" value="L-ALA--D-GLU ENDOPEPTIDASE"/>
    <property type="match status" value="1"/>
</dbReference>
<keyword evidence="2" id="KW-0175">Coiled coil</keyword>
<comment type="caution">
    <text evidence="4">The sequence shown here is derived from an EMBL/GenBank/DDBJ whole genome shotgun (WGS) entry which is preliminary data.</text>
</comment>
<dbReference type="PROSITE" id="PS51781">
    <property type="entry name" value="SH3B"/>
    <property type="match status" value="1"/>
</dbReference>
<dbReference type="Pfam" id="PF08239">
    <property type="entry name" value="SH3_3"/>
    <property type="match status" value="1"/>
</dbReference>
<feature type="coiled-coil region" evidence="2">
    <location>
        <begin position="154"/>
        <end position="188"/>
    </location>
</feature>
<reference evidence="4 5" key="1">
    <citation type="submission" date="2020-08" db="EMBL/GenBank/DDBJ databases">
        <title>Bridging the membrane lipid divide: bacteria of the FCB group superphylum have the potential to synthesize archaeal ether lipids.</title>
        <authorList>
            <person name="Villanueva L."/>
            <person name="Von Meijenfeldt F.A.B."/>
            <person name="Westbye A.B."/>
            <person name="Yadav S."/>
            <person name="Hopmans E.C."/>
            <person name="Dutilh B.E."/>
            <person name="Sinninghe Damste J.S."/>
        </authorList>
    </citation>
    <scope>NUCLEOTIDE SEQUENCE [LARGE SCALE GENOMIC DNA]</scope>
    <source>
        <strain evidence="4">NIOZ-UU82</strain>
    </source>
</reference>
<dbReference type="Proteomes" id="UP000603545">
    <property type="component" value="Unassembled WGS sequence"/>
</dbReference>
<evidence type="ECO:0000256" key="1">
    <source>
        <dbReference type="ARBA" id="ARBA00022729"/>
    </source>
</evidence>
<dbReference type="AlphaFoldDB" id="A0A8J6N6U7"/>
<dbReference type="PANTHER" id="PTHR21666">
    <property type="entry name" value="PEPTIDASE-RELATED"/>
    <property type="match status" value="1"/>
</dbReference>
<dbReference type="Gene3D" id="2.30.30.40">
    <property type="entry name" value="SH3 Domains"/>
    <property type="match status" value="1"/>
</dbReference>
<dbReference type="InterPro" id="IPR050570">
    <property type="entry name" value="Cell_wall_metabolism_enzyme"/>
</dbReference>
<dbReference type="Pfam" id="PF01551">
    <property type="entry name" value="Peptidase_M23"/>
    <property type="match status" value="1"/>
</dbReference>
<dbReference type="CDD" id="cd12797">
    <property type="entry name" value="M23_peptidase"/>
    <property type="match status" value="1"/>
</dbReference>
<dbReference type="Gene3D" id="2.70.70.10">
    <property type="entry name" value="Glucose Permease (Domain IIA)"/>
    <property type="match status" value="1"/>
</dbReference>
<protein>
    <submittedName>
        <fullName evidence="4">Peptidoglycan DD-metalloendopeptidase family protein</fullName>
    </submittedName>
</protein>
<sequence>MKNSHFISLGFIIFIAAGIVVLLHSAVAVGFQSNETGIVTASRLNVRPEPGTNKPPIKILKKGAKVTILARRNKWLKIRHDGQIGYVRYRKSYIRIVYDKAVENLSDVEAKIKTARQKTKDISRKLEKQGAEVQTFAEKEVAIIDSLNKADLALNIARKRVSVLRSELASLETDIQEATHAFNDLRKRIKTSEDYASNRLIAVYKLNLIGKMNILASAESINDFFQRKITMEHILAHDEKIWGKLVKNKDRLQRLLDKMNTQKTKKILLETDLNKRIDIMSNENEKRSKLLVDIQSKKRLGLAAIEALKQTAAALDRIIQSLGQSLSQMPNKVKNISHGAFSSFKGLLKMPVKGKIICFFGRHTNSQSKTVNFKTGIDIKADRGEPVYSVYDGQILYSRWFKGYGNMIIIDHGDHFCTVYAHAEELFKAKGDYVEAGEVIATVGDTGSMIGPKLYFELRHHGKPVNPLEWLKS</sequence>
<dbReference type="InterPro" id="IPR003646">
    <property type="entry name" value="SH3-like_bac-type"/>
</dbReference>
<evidence type="ECO:0000313" key="4">
    <source>
        <dbReference type="EMBL" id="MBC8199612.1"/>
    </source>
</evidence>